<evidence type="ECO:0000256" key="2">
    <source>
        <dbReference type="ARBA" id="ARBA00022475"/>
    </source>
</evidence>
<keyword evidence="8 12" id="KW-0472">Membrane</keyword>
<keyword evidence="3" id="KW-0997">Cell inner membrane</keyword>
<dbReference type="STRING" id="83765.SAMN05660284_00067"/>
<name>A0A1I4V0P1_9NEIS</name>
<evidence type="ECO:0000313" key="13">
    <source>
        <dbReference type="EMBL" id="SFM94758.1"/>
    </source>
</evidence>
<evidence type="ECO:0000256" key="3">
    <source>
        <dbReference type="ARBA" id="ARBA00022519"/>
    </source>
</evidence>
<keyword evidence="12" id="KW-0813">Transport</keyword>
<keyword evidence="2 12" id="KW-1003">Cell membrane</keyword>
<dbReference type="NCBIfam" id="TIGR00494">
    <property type="entry name" value="crcB"/>
    <property type="match status" value="1"/>
</dbReference>
<dbReference type="PANTHER" id="PTHR28259:SF1">
    <property type="entry name" value="FLUORIDE EXPORT PROTEIN 1-RELATED"/>
    <property type="match status" value="1"/>
</dbReference>
<evidence type="ECO:0000256" key="10">
    <source>
        <dbReference type="ARBA" id="ARBA00035120"/>
    </source>
</evidence>
<keyword evidence="14" id="KW-1185">Reference proteome</keyword>
<protein>
    <recommendedName>
        <fullName evidence="12">Fluoride-specific ion channel FluC</fullName>
    </recommendedName>
</protein>
<dbReference type="HAMAP" id="MF_00454">
    <property type="entry name" value="FluC"/>
    <property type="match status" value="1"/>
</dbReference>
<evidence type="ECO:0000256" key="1">
    <source>
        <dbReference type="ARBA" id="ARBA00004651"/>
    </source>
</evidence>
<feature type="transmembrane region" description="Helical" evidence="12">
    <location>
        <begin position="33"/>
        <end position="55"/>
    </location>
</feature>
<dbReference type="OrthoDB" id="9806299at2"/>
<dbReference type="GO" id="GO:0046872">
    <property type="term" value="F:metal ion binding"/>
    <property type="evidence" value="ECO:0007669"/>
    <property type="project" value="UniProtKB-KW"/>
</dbReference>
<accession>A0A1I4V0P1</accession>
<gene>
    <name evidence="12" type="primary">fluC</name>
    <name evidence="12" type="synonym">crcB</name>
    <name evidence="13" type="ORF">SAMN05660284_00067</name>
</gene>
<evidence type="ECO:0000256" key="12">
    <source>
        <dbReference type="HAMAP-Rule" id="MF_00454"/>
    </source>
</evidence>
<comment type="catalytic activity">
    <reaction evidence="11">
        <text>fluoride(in) = fluoride(out)</text>
        <dbReference type="Rhea" id="RHEA:76159"/>
        <dbReference type="ChEBI" id="CHEBI:17051"/>
    </reaction>
    <physiologicalReaction direction="left-to-right" evidence="11">
        <dbReference type="Rhea" id="RHEA:76160"/>
    </physiologicalReaction>
</comment>
<keyword evidence="12" id="KW-0479">Metal-binding</keyword>
<keyword evidence="5 12" id="KW-1133">Transmembrane helix</keyword>
<evidence type="ECO:0000256" key="5">
    <source>
        <dbReference type="ARBA" id="ARBA00022989"/>
    </source>
</evidence>
<keyword evidence="9 12" id="KW-0407">Ion channel</keyword>
<feature type="binding site" evidence="12">
    <location>
        <position position="78"/>
    </location>
    <ligand>
        <name>Na(+)</name>
        <dbReference type="ChEBI" id="CHEBI:29101"/>
        <note>structural</note>
    </ligand>
</feature>
<evidence type="ECO:0000256" key="4">
    <source>
        <dbReference type="ARBA" id="ARBA00022692"/>
    </source>
</evidence>
<evidence type="ECO:0000256" key="9">
    <source>
        <dbReference type="ARBA" id="ARBA00023303"/>
    </source>
</evidence>
<dbReference type="AlphaFoldDB" id="A0A1I4V0P1"/>
<feature type="transmembrane region" description="Helical" evidence="12">
    <location>
        <begin position="67"/>
        <end position="84"/>
    </location>
</feature>
<keyword evidence="4 12" id="KW-0812">Transmembrane</keyword>
<dbReference type="RefSeq" id="WP_091189512.1">
    <property type="nucleotide sequence ID" value="NZ_FOVE01000001.1"/>
</dbReference>
<comment type="activity regulation">
    <text evidence="12">Na(+) is not transported, but it plays an essential structural role and its presence is essential for fluoride channel function.</text>
</comment>
<reference evidence="14" key="1">
    <citation type="submission" date="2016-10" db="EMBL/GenBank/DDBJ databases">
        <authorList>
            <person name="Varghese N."/>
            <person name="Submissions S."/>
        </authorList>
    </citation>
    <scope>NUCLEOTIDE SEQUENCE [LARGE SCALE GENOMIC DNA]</scope>
    <source>
        <strain evidence="14">DSM 6150</strain>
    </source>
</reference>
<keyword evidence="7 12" id="KW-0406">Ion transport</keyword>
<dbReference type="Pfam" id="PF02537">
    <property type="entry name" value="CRCB"/>
    <property type="match status" value="1"/>
</dbReference>
<proteinExistence type="inferred from homology"/>
<dbReference type="NCBIfam" id="NF010792">
    <property type="entry name" value="PRK14196.1"/>
    <property type="match status" value="1"/>
</dbReference>
<dbReference type="Proteomes" id="UP000242869">
    <property type="component" value="Unassembled WGS sequence"/>
</dbReference>
<evidence type="ECO:0000256" key="6">
    <source>
        <dbReference type="ARBA" id="ARBA00023053"/>
    </source>
</evidence>
<dbReference type="InterPro" id="IPR003691">
    <property type="entry name" value="FluC"/>
</dbReference>
<comment type="function">
    <text evidence="12">Fluoride-specific ion channel. Important for reducing fluoride concentration in the cell, thus reducing its toxicity.</text>
</comment>
<evidence type="ECO:0000313" key="14">
    <source>
        <dbReference type="Proteomes" id="UP000242869"/>
    </source>
</evidence>
<comment type="similarity">
    <text evidence="10 12">Belongs to the fluoride channel Fluc/FEX (TC 1.A.43) family.</text>
</comment>
<keyword evidence="6 12" id="KW-0915">Sodium</keyword>
<organism evidence="13 14">
    <name type="scientific">Formivibrio citricus</name>
    <dbReference type="NCBI Taxonomy" id="83765"/>
    <lineage>
        <taxon>Bacteria</taxon>
        <taxon>Pseudomonadati</taxon>
        <taxon>Pseudomonadota</taxon>
        <taxon>Betaproteobacteria</taxon>
        <taxon>Neisseriales</taxon>
        <taxon>Chitinibacteraceae</taxon>
        <taxon>Formivibrio</taxon>
    </lineage>
</organism>
<evidence type="ECO:0000256" key="7">
    <source>
        <dbReference type="ARBA" id="ARBA00023065"/>
    </source>
</evidence>
<dbReference type="PANTHER" id="PTHR28259">
    <property type="entry name" value="FLUORIDE EXPORT PROTEIN 1-RELATED"/>
    <property type="match status" value="1"/>
</dbReference>
<dbReference type="GO" id="GO:0005886">
    <property type="term" value="C:plasma membrane"/>
    <property type="evidence" value="ECO:0007669"/>
    <property type="project" value="UniProtKB-SubCell"/>
</dbReference>
<evidence type="ECO:0000256" key="11">
    <source>
        <dbReference type="ARBA" id="ARBA00035585"/>
    </source>
</evidence>
<dbReference type="EMBL" id="FOVE01000001">
    <property type="protein sequence ID" value="SFM94758.1"/>
    <property type="molecule type" value="Genomic_DNA"/>
</dbReference>
<dbReference type="GO" id="GO:0062054">
    <property type="term" value="F:fluoride channel activity"/>
    <property type="evidence" value="ECO:0007669"/>
    <property type="project" value="UniProtKB-UniRule"/>
</dbReference>
<feature type="transmembrane region" description="Helical" evidence="12">
    <location>
        <begin position="96"/>
        <end position="118"/>
    </location>
</feature>
<evidence type="ECO:0000256" key="8">
    <source>
        <dbReference type="ARBA" id="ARBA00023136"/>
    </source>
</evidence>
<sequence length="127" mass="13428">MLTQIIAISLGATLGALLRWGLGLWLNPVFPTIPIGTLVANLAGGYLIGVSVAVFTHFGSLPAEARLFMITGFLGALTTFSTFSNEVVTLLLRGQLGWAITTAGVHLAGSLTMTWLGLQSLRLFIRA</sequence>
<dbReference type="GO" id="GO:0140114">
    <property type="term" value="P:cellular detoxification of fluoride"/>
    <property type="evidence" value="ECO:0007669"/>
    <property type="project" value="UniProtKB-UniRule"/>
</dbReference>
<feature type="binding site" evidence="12">
    <location>
        <position position="75"/>
    </location>
    <ligand>
        <name>Na(+)</name>
        <dbReference type="ChEBI" id="CHEBI:29101"/>
        <note>structural</note>
    </ligand>
</feature>
<comment type="subcellular location">
    <subcellularLocation>
        <location evidence="1 12">Cell membrane</location>
        <topology evidence="1 12">Multi-pass membrane protein</topology>
    </subcellularLocation>
</comment>